<dbReference type="Proteomes" id="UP000078561">
    <property type="component" value="Unassembled WGS sequence"/>
</dbReference>
<sequence>MRFQFAICFIIAALMWSANAVPELEHDMTEIDMHDCRFFTKLSCIRECPKNYVGVYRSLCSAAEDQHECCAVRCCRSRHDDEQEADEMDEGYRSPYATQSRSRFHRV</sequence>
<organism evidence="3">
    <name type="scientific">Absidia glauca</name>
    <name type="common">Pin mould</name>
    <dbReference type="NCBI Taxonomy" id="4829"/>
    <lineage>
        <taxon>Eukaryota</taxon>
        <taxon>Fungi</taxon>
        <taxon>Fungi incertae sedis</taxon>
        <taxon>Mucoromycota</taxon>
        <taxon>Mucoromycotina</taxon>
        <taxon>Mucoromycetes</taxon>
        <taxon>Mucorales</taxon>
        <taxon>Cunninghamellaceae</taxon>
        <taxon>Absidia</taxon>
    </lineage>
</organism>
<evidence type="ECO:0000256" key="2">
    <source>
        <dbReference type="SAM" id="SignalP"/>
    </source>
</evidence>
<feature type="chain" id="PRO_5007900180" evidence="2">
    <location>
        <begin position="21"/>
        <end position="107"/>
    </location>
</feature>
<evidence type="ECO:0000313" key="4">
    <source>
        <dbReference type="Proteomes" id="UP000078561"/>
    </source>
</evidence>
<feature type="signal peptide" evidence="2">
    <location>
        <begin position="1"/>
        <end position="20"/>
    </location>
</feature>
<dbReference type="AlphaFoldDB" id="A0A168S6E9"/>
<evidence type="ECO:0000256" key="1">
    <source>
        <dbReference type="SAM" id="MobiDB-lite"/>
    </source>
</evidence>
<feature type="region of interest" description="Disordered" evidence="1">
    <location>
        <begin position="83"/>
        <end position="107"/>
    </location>
</feature>
<accession>A0A168S6E9</accession>
<reference evidence="3" key="1">
    <citation type="submission" date="2016-04" db="EMBL/GenBank/DDBJ databases">
        <authorList>
            <person name="Evans L.H."/>
            <person name="Alamgir A."/>
            <person name="Owens N."/>
            <person name="Weber N.D."/>
            <person name="Virtaneva K."/>
            <person name="Barbian K."/>
            <person name="Babar A."/>
            <person name="Rosenke K."/>
        </authorList>
    </citation>
    <scope>NUCLEOTIDE SEQUENCE [LARGE SCALE GENOMIC DNA]</scope>
    <source>
        <strain evidence="3">CBS 101.48</strain>
    </source>
</reference>
<proteinExistence type="predicted"/>
<evidence type="ECO:0000313" key="3">
    <source>
        <dbReference type="EMBL" id="SAM07969.1"/>
    </source>
</evidence>
<dbReference type="InParanoid" id="A0A168S6E9"/>
<dbReference type="OrthoDB" id="2257661at2759"/>
<name>A0A168S6E9_ABSGL</name>
<gene>
    <name evidence="3" type="primary">ABSGL_13627.1 scaffold 14267</name>
</gene>
<dbReference type="EMBL" id="LT554871">
    <property type="protein sequence ID" value="SAM07969.1"/>
    <property type="molecule type" value="Genomic_DNA"/>
</dbReference>
<protein>
    <submittedName>
        <fullName evidence="3">Uncharacterized protein</fullName>
    </submittedName>
</protein>
<keyword evidence="2" id="KW-0732">Signal</keyword>
<keyword evidence="4" id="KW-1185">Reference proteome</keyword>